<reference evidence="2" key="1">
    <citation type="journal article" date="2017" name="Nat. Commun.">
        <title>The asparagus genome sheds light on the origin and evolution of a young Y chromosome.</title>
        <authorList>
            <person name="Harkess A."/>
            <person name="Zhou J."/>
            <person name="Xu C."/>
            <person name="Bowers J.E."/>
            <person name="Van der Hulst R."/>
            <person name="Ayyampalayam S."/>
            <person name="Mercati F."/>
            <person name="Riccardi P."/>
            <person name="McKain M.R."/>
            <person name="Kakrana A."/>
            <person name="Tang H."/>
            <person name="Ray J."/>
            <person name="Groenendijk J."/>
            <person name="Arikit S."/>
            <person name="Mathioni S.M."/>
            <person name="Nakano M."/>
            <person name="Shan H."/>
            <person name="Telgmann-Rauber A."/>
            <person name="Kanno A."/>
            <person name="Yue Z."/>
            <person name="Chen H."/>
            <person name="Li W."/>
            <person name="Chen Y."/>
            <person name="Xu X."/>
            <person name="Zhang Y."/>
            <person name="Luo S."/>
            <person name="Chen H."/>
            <person name="Gao J."/>
            <person name="Mao Z."/>
            <person name="Pires J.C."/>
            <person name="Luo M."/>
            <person name="Kudrna D."/>
            <person name="Wing R.A."/>
            <person name="Meyers B.C."/>
            <person name="Yi K."/>
            <person name="Kong H."/>
            <person name="Lavrijsen P."/>
            <person name="Sunseri F."/>
            <person name="Falavigna A."/>
            <person name="Ye Y."/>
            <person name="Leebens-Mack J.H."/>
            <person name="Chen G."/>
        </authorList>
    </citation>
    <scope>NUCLEOTIDE SEQUENCE [LARGE SCALE GENOMIC DNA]</scope>
    <source>
        <strain evidence="2">cv. DH0086</strain>
    </source>
</reference>
<dbReference type="Proteomes" id="UP000243459">
    <property type="component" value="Chromosome 3"/>
</dbReference>
<protein>
    <submittedName>
        <fullName evidence="1">Uncharacterized protein</fullName>
    </submittedName>
</protein>
<proteinExistence type="predicted"/>
<dbReference type="AlphaFoldDB" id="A0A5P1FAI6"/>
<dbReference type="Gramene" id="ONK75114">
    <property type="protein sequence ID" value="ONK75114"/>
    <property type="gene ID" value="A4U43_C03F13510"/>
</dbReference>
<organism evidence="1 2">
    <name type="scientific">Asparagus officinalis</name>
    <name type="common">Garden asparagus</name>
    <dbReference type="NCBI Taxonomy" id="4686"/>
    <lineage>
        <taxon>Eukaryota</taxon>
        <taxon>Viridiplantae</taxon>
        <taxon>Streptophyta</taxon>
        <taxon>Embryophyta</taxon>
        <taxon>Tracheophyta</taxon>
        <taxon>Spermatophyta</taxon>
        <taxon>Magnoliopsida</taxon>
        <taxon>Liliopsida</taxon>
        <taxon>Asparagales</taxon>
        <taxon>Asparagaceae</taxon>
        <taxon>Asparagoideae</taxon>
        <taxon>Asparagus</taxon>
    </lineage>
</organism>
<evidence type="ECO:0000313" key="1">
    <source>
        <dbReference type="EMBL" id="ONK75114.1"/>
    </source>
</evidence>
<evidence type="ECO:0000313" key="2">
    <source>
        <dbReference type="Proteomes" id="UP000243459"/>
    </source>
</evidence>
<dbReference type="EMBL" id="CM007383">
    <property type="protein sequence ID" value="ONK75114.1"/>
    <property type="molecule type" value="Genomic_DNA"/>
</dbReference>
<gene>
    <name evidence="1" type="ORF">A4U43_C03F13510</name>
</gene>
<sequence length="132" mass="13804">MNSDLAAAPSLSALSPQTVSVHQDCRSSELAVAGLTPTRWPLRLRESTVAAGKLEFELSAIPRASAGRSDFGNHRRRLAGRFNFGKSPSPARPLSSNRSSELAVSCPAAAVELAVASLPPLAAVELGIKITD</sequence>
<name>A0A5P1FAI6_ASPOF</name>
<keyword evidence="2" id="KW-1185">Reference proteome</keyword>
<accession>A0A5P1FAI6</accession>